<protein>
    <submittedName>
        <fullName evidence="1">Uncharacterized protein</fullName>
    </submittedName>
</protein>
<dbReference type="EMBL" id="AP027735">
    <property type="protein sequence ID" value="BDZ58646.1"/>
    <property type="molecule type" value="Genomic_DNA"/>
</dbReference>
<organism evidence="1">
    <name type="scientific">Barrientosiimonas endolithica</name>
    <dbReference type="NCBI Taxonomy" id="1535208"/>
    <lineage>
        <taxon>Bacteria</taxon>
        <taxon>Bacillati</taxon>
        <taxon>Actinomycetota</taxon>
        <taxon>Actinomycetes</taxon>
        <taxon>Micrococcales</taxon>
        <taxon>Dermacoccaceae</taxon>
        <taxon>Barrientosiimonas</taxon>
    </lineage>
</organism>
<reference evidence="1" key="1">
    <citation type="journal article" date="2014" name="Int. J. Syst. Evol. Microbiol.">
        <title>Complete genome of a new Firmicutes species belonging to the dominant human colonic microbiota ('Ruminococcus bicirculans') reveals two chromosomes and a selective capacity to utilize plant glucans.</title>
        <authorList>
            <consortium name="NISC Comparative Sequencing Program"/>
            <person name="Wegmann U."/>
            <person name="Louis P."/>
            <person name="Goesmann A."/>
            <person name="Henrissat B."/>
            <person name="Duncan S.H."/>
            <person name="Flint H.J."/>
        </authorList>
    </citation>
    <scope>NUCLEOTIDE SEQUENCE</scope>
    <source>
        <strain evidence="1">NBRC 110608</strain>
    </source>
</reference>
<evidence type="ECO:0000313" key="1">
    <source>
        <dbReference type="EMBL" id="BDZ58646.1"/>
    </source>
</evidence>
<sequence length="61" mass="6911">MRSAQRKKVRAAADRRAIVERAAPLSDMAASQLRRSASRTARHASMPAPVRWVARWRRSPT</sequence>
<name>A0ABN6YNR2_9MICO</name>
<gene>
    <name evidence="1" type="ORF">GCM10025872_23030</name>
</gene>
<accession>A0ABN6YNR2</accession>
<reference evidence="1" key="2">
    <citation type="submission" date="2023-02" db="EMBL/GenBank/DDBJ databases">
        <authorList>
            <person name="Sun Q."/>
            <person name="Mori K."/>
        </authorList>
    </citation>
    <scope>NUCLEOTIDE SEQUENCE</scope>
    <source>
        <strain evidence="1">NBRC 110608</strain>
    </source>
</reference>
<proteinExistence type="predicted"/>